<keyword evidence="2" id="KW-1185">Reference proteome</keyword>
<dbReference type="AlphaFoldDB" id="A0A5A7RDK9"/>
<name>A0A5A7RDK9_STRAF</name>
<accession>A0A5A7RDK9</accession>
<proteinExistence type="predicted"/>
<evidence type="ECO:0000313" key="1">
    <source>
        <dbReference type="EMBL" id="GER54637.1"/>
    </source>
</evidence>
<organism evidence="1 2">
    <name type="scientific">Striga asiatica</name>
    <name type="common">Asiatic witchweed</name>
    <name type="synonym">Buchnera asiatica</name>
    <dbReference type="NCBI Taxonomy" id="4170"/>
    <lineage>
        <taxon>Eukaryota</taxon>
        <taxon>Viridiplantae</taxon>
        <taxon>Streptophyta</taxon>
        <taxon>Embryophyta</taxon>
        <taxon>Tracheophyta</taxon>
        <taxon>Spermatophyta</taxon>
        <taxon>Magnoliopsida</taxon>
        <taxon>eudicotyledons</taxon>
        <taxon>Gunneridae</taxon>
        <taxon>Pentapetalae</taxon>
        <taxon>asterids</taxon>
        <taxon>lamiids</taxon>
        <taxon>Lamiales</taxon>
        <taxon>Orobanchaceae</taxon>
        <taxon>Buchnereae</taxon>
        <taxon>Striga</taxon>
    </lineage>
</organism>
<evidence type="ECO:0000313" key="2">
    <source>
        <dbReference type="Proteomes" id="UP000325081"/>
    </source>
</evidence>
<protein>
    <submittedName>
        <fullName evidence="1">Cysteine/Histidine-rich C1 domain family protein</fullName>
    </submittedName>
</protein>
<comment type="caution">
    <text evidence="1">The sequence shown here is derived from an EMBL/GenBank/DDBJ whole genome shotgun (WGS) entry which is preliminary data.</text>
</comment>
<sequence>MSCTEGEDVQNLATSFENLGRPPTIGITITKLSRSKFEKNLASESVGTFSLGNNKVESKLVASYIPQVPSAHNPIFSYHDLAIDESPPVFCSKCCFDHKPRQACPFLYCDICYRTHKNWGCPYESILPQGAEFDRVNFTAVCAFDDSGQFDEEKWACTWCRRKVAKLNRKYCCICEEDFVTHCSYECPKDVERAAVLKASRDHDLAFPKKWASKGLLS</sequence>
<dbReference type="EMBL" id="BKCP01011381">
    <property type="protein sequence ID" value="GER54637.1"/>
    <property type="molecule type" value="Genomic_DNA"/>
</dbReference>
<reference evidence="2" key="1">
    <citation type="journal article" date="2019" name="Curr. Biol.">
        <title>Genome Sequence of Striga asiatica Provides Insight into the Evolution of Plant Parasitism.</title>
        <authorList>
            <person name="Yoshida S."/>
            <person name="Kim S."/>
            <person name="Wafula E.K."/>
            <person name="Tanskanen J."/>
            <person name="Kim Y.M."/>
            <person name="Honaas L."/>
            <person name="Yang Z."/>
            <person name="Spallek T."/>
            <person name="Conn C.E."/>
            <person name="Ichihashi Y."/>
            <person name="Cheong K."/>
            <person name="Cui S."/>
            <person name="Der J.P."/>
            <person name="Gundlach H."/>
            <person name="Jiao Y."/>
            <person name="Hori C."/>
            <person name="Ishida J.K."/>
            <person name="Kasahara H."/>
            <person name="Kiba T."/>
            <person name="Kim M.S."/>
            <person name="Koo N."/>
            <person name="Laohavisit A."/>
            <person name="Lee Y.H."/>
            <person name="Lumba S."/>
            <person name="McCourt P."/>
            <person name="Mortimer J.C."/>
            <person name="Mutuku J.M."/>
            <person name="Nomura T."/>
            <person name="Sasaki-Sekimoto Y."/>
            <person name="Seto Y."/>
            <person name="Wang Y."/>
            <person name="Wakatake T."/>
            <person name="Sakakibara H."/>
            <person name="Demura T."/>
            <person name="Yamaguchi S."/>
            <person name="Yoneyama K."/>
            <person name="Manabe R.I."/>
            <person name="Nelson D.C."/>
            <person name="Schulman A.H."/>
            <person name="Timko M.P."/>
            <person name="dePamphilis C.W."/>
            <person name="Choi D."/>
            <person name="Shirasu K."/>
        </authorList>
    </citation>
    <scope>NUCLEOTIDE SEQUENCE [LARGE SCALE GENOMIC DNA]</scope>
    <source>
        <strain evidence="2">cv. UVA1</strain>
    </source>
</reference>
<dbReference type="OrthoDB" id="927622at2759"/>
<gene>
    <name evidence="1" type="ORF">STAS_32249</name>
</gene>
<dbReference type="Proteomes" id="UP000325081">
    <property type="component" value="Unassembled WGS sequence"/>
</dbReference>